<dbReference type="InterPro" id="IPR015943">
    <property type="entry name" value="WD40/YVTN_repeat-like_dom_sf"/>
</dbReference>
<dbReference type="CDD" id="cd09917">
    <property type="entry name" value="F-box_SF"/>
    <property type="match status" value="1"/>
</dbReference>
<name>A0ABR4IGP6_9EURO</name>
<evidence type="ECO:0000313" key="2">
    <source>
        <dbReference type="EMBL" id="KAL2826924.1"/>
    </source>
</evidence>
<dbReference type="SUPFAM" id="SSF50978">
    <property type="entry name" value="WD40 repeat-like"/>
    <property type="match status" value="1"/>
</dbReference>
<keyword evidence="3" id="KW-1185">Reference proteome</keyword>
<dbReference type="InterPro" id="IPR036322">
    <property type="entry name" value="WD40_repeat_dom_sf"/>
</dbReference>
<dbReference type="Gene3D" id="1.20.1280.50">
    <property type="match status" value="1"/>
</dbReference>
<proteinExistence type="predicted"/>
<accession>A0ABR4IGP6</accession>
<evidence type="ECO:0000313" key="3">
    <source>
        <dbReference type="Proteomes" id="UP001610446"/>
    </source>
</evidence>
<feature type="domain" description="F-box" evidence="1">
    <location>
        <begin position="51"/>
        <end position="101"/>
    </location>
</feature>
<evidence type="ECO:0000259" key="1">
    <source>
        <dbReference type="PROSITE" id="PS50181"/>
    </source>
</evidence>
<dbReference type="SUPFAM" id="SSF81383">
    <property type="entry name" value="F-box domain"/>
    <property type="match status" value="1"/>
</dbReference>
<dbReference type="PROSITE" id="PS50181">
    <property type="entry name" value="FBOX"/>
    <property type="match status" value="1"/>
</dbReference>
<dbReference type="EMBL" id="JBFXLU010000419">
    <property type="protein sequence ID" value="KAL2826924.1"/>
    <property type="molecule type" value="Genomic_DNA"/>
</dbReference>
<organism evidence="2 3">
    <name type="scientific">Aspergillus pseudoustus</name>
    <dbReference type="NCBI Taxonomy" id="1810923"/>
    <lineage>
        <taxon>Eukaryota</taxon>
        <taxon>Fungi</taxon>
        <taxon>Dikarya</taxon>
        <taxon>Ascomycota</taxon>
        <taxon>Pezizomycotina</taxon>
        <taxon>Eurotiomycetes</taxon>
        <taxon>Eurotiomycetidae</taxon>
        <taxon>Eurotiales</taxon>
        <taxon>Aspergillaceae</taxon>
        <taxon>Aspergillus</taxon>
        <taxon>Aspergillus subgen. Nidulantes</taxon>
    </lineage>
</organism>
<dbReference type="InterPro" id="IPR036047">
    <property type="entry name" value="F-box-like_dom_sf"/>
</dbReference>
<dbReference type="Pfam" id="PF12937">
    <property type="entry name" value="F-box-like"/>
    <property type="match status" value="1"/>
</dbReference>
<sequence length="467" mass="53143">MDSDVQEIINCFKKLNTNSTRHLAIHQIIDELTSHEWRDVKERINQRTFQKDILGALPLEIAVQIAQYLSLAELHLLRRVNTRWHDILGSKAACGHMYRQYTGNIQENLEFAAVFTHYSKQRTRLEHGDPHEDTLIEPPALADKEVYTLDYSDGRYAWTTDDSTTIVVHNLSTGVKQRFCTKNRERLYQIRLSQTTVAAVTVHGYCHVWSILTEETYSVRLANTDMTHFVLSGFRVAICLKTNSDDGFVMHHDLHSRTGHTIPQVQVQALACIALGSAGHLTTISLEPMKQDIGEFRQLRVTNCRLLERGTFTCRTRLSRLPLSMDWVVLVRQDLQTRCRNRMGILHARSAPQRVGLIVPISYHCQTDTICVHTLQEHQVSSPPCMANVDKDILYYVANDEGKQSIRISNPSAGTFHSAAKGMDLGLPRDPSDRVFLFDHGHRVLIGDSRFVAMIDATSTRVWSFGI</sequence>
<dbReference type="Proteomes" id="UP001610446">
    <property type="component" value="Unassembled WGS sequence"/>
</dbReference>
<protein>
    <recommendedName>
        <fullName evidence="1">F-box domain-containing protein</fullName>
    </recommendedName>
</protein>
<comment type="caution">
    <text evidence="2">The sequence shown here is derived from an EMBL/GenBank/DDBJ whole genome shotgun (WGS) entry which is preliminary data.</text>
</comment>
<gene>
    <name evidence="2" type="ORF">BJY01DRAFT_141493</name>
</gene>
<reference evidence="2 3" key="1">
    <citation type="submission" date="2024-07" db="EMBL/GenBank/DDBJ databases">
        <title>Section-level genome sequencing and comparative genomics of Aspergillus sections Usti and Cavernicolus.</title>
        <authorList>
            <consortium name="Lawrence Berkeley National Laboratory"/>
            <person name="Nybo J.L."/>
            <person name="Vesth T.C."/>
            <person name="Theobald S."/>
            <person name="Frisvad J.C."/>
            <person name="Larsen T.O."/>
            <person name="Kjaerboelling I."/>
            <person name="Rothschild-Mancinelli K."/>
            <person name="Lyhne E.K."/>
            <person name="Kogle M.E."/>
            <person name="Barry K."/>
            <person name="Clum A."/>
            <person name="Na H."/>
            <person name="Ledsgaard L."/>
            <person name="Lin J."/>
            <person name="Lipzen A."/>
            <person name="Kuo A."/>
            <person name="Riley R."/>
            <person name="Mondo S."/>
            <person name="Labutti K."/>
            <person name="Haridas S."/>
            <person name="Pangalinan J."/>
            <person name="Salamov A.A."/>
            <person name="Simmons B.A."/>
            <person name="Magnuson J.K."/>
            <person name="Chen J."/>
            <person name="Drula E."/>
            <person name="Henrissat B."/>
            <person name="Wiebenga A."/>
            <person name="Lubbers R.J."/>
            <person name="Gomes A.C."/>
            <person name="Makela M.R."/>
            <person name="Stajich J."/>
            <person name="Grigoriev I.V."/>
            <person name="Mortensen U.H."/>
            <person name="De Vries R.P."/>
            <person name="Baker S.E."/>
            <person name="Andersen M.R."/>
        </authorList>
    </citation>
    <scope>NUCLEOTIDE SEQUENCE [LARGE SCALE GENOMIC DNA]</scope>
    <source>
        <strain evidence="2 3">CBS 123904</strain>
    </source>
</reference>
<dbReference type="Gene3D" id="2.130.10.10">
    <property type="entry name" value="YVTN repeat-like/Quinoprotein amine dehydrogenase"/>
    <property type="match status" value="1"/>
</dbReference>
<dbReference type="InterPro" id="IPR001810">
    <property type="entry name" value="F-box_dom"/>
</dbReference>